<evidence type="ECO:0000313" key="2">
    <source>
        <dbReference type="Proteomes" id="UP000765509"/>
    </source>
</evidence>
<dbReference type="InterPro" id="IPR036397">
    <property type="entry name" value="RNaseH_sf"/>
</dbReference>
<organism evidence="1 2">
    <name type="scientific">Austropuccinia psidii MF-1</name>
    <dbReference type="NCBI Taxonomy" id="1389203"/>
    <lineage>
        <taxon>Eukaryota</taxon>
        <taxon>Fungi</taxon>
        <taxon>Dikarya</taxon>
        <taxon>Basidiomycota</taxon>
        <taxon>Pucciniomycotina</taxon>
        <taxon>Pucciniomycetes</taxon>
        <taxon>Pucciniales</taxon>
        <taxon>Sphaerophragmiaceae</taxon>
        <taxon>Austropuccinia</taxon>
    </lineage>
</organism>
<evidence type="ECO:0008006" key="3">
    <source>
        <dbReference type="Google" id="ProtNLM"/>
    </source>
</evidence>
<name>A0A9Q3H218_9BASI</name>
<protein>
    <recommendedName>
        <fullName evidence="3">RNase H type-1 domain-containing protein</fullName>
    </recommendedName>
</protein>
<proteinExistence type="predicted"/>
<keyword evidence="2" id="KW-1185">Reference proteome</keyword>
<dbReference type="InterPro" id="IPR012337">
    <property type="entry name" value="RNaseH-like_sf"/>
</dbReference>
<dbReference type="SUPFAM" id="SSF53098">
    <property type="entry name" value="Ribonuclease H-like"/>
    <property type="match status" value="1"/>
</dbReference>
<dbReference type="Proteomes" id="UP000765509">
    <property type="component" value="Unassembled WGS sequence"/>
</dbReference>
<sequence>MIYPKPTAPWLPILYPPHNVSLTREHAKKQVQSQILKEMARNSIIIFTDGSSVQGQGVGAAALIVNATINKTRFIGTTESISNFEAELMEIQLAADLIQEETTSNKNIKSAEIFSKKQGALIKSTNPY</sequence>
<comment type="caution">
    <text evidence="1">The sequence shown here is derived from an EMBL/GenBank/DDBJ whole genome shotgun (WGS) entry which is preliminary data.</text>
</comment>
<gene>
    <name evidence="1" type="ORF">O181_027827</name>
</gene>
<evidence type="ECO:0000313" key="1">
    <source>
        <dbReference type="EMBL" id="MBW0488112.1"/>
    </source>
</evidence>
<dbReference type="GO" id="GO:0003676">
    <property type="term" value="F:nucleic acid binding"/>
    <property type="evidence" value="ECO:0007669"/>
    <property type="project" value="InterPro"/>
</dbReference>
<dbReference type="AlphaFoldDB" id="A0A9Q3H218"/>
<dbReference type="Gene3D" id="3.30.420.10">
    <property type="entry name" value="Ribonuclease H-like superfamily/Ribonuclease H"/>
    <property type="match status" value="1"/>
</dbReference>
<reference evidence="1" key="1">
    <citation type="submission" date="2021-03" db="EMBL/GenBank/DDBJ databases">
        <title>Draft genome sequence of rust myrtle Austropuccinia psidii MF-1, a brazilian biotype.</title>
        <authorList>
            <person name="Quecine M.C."/>
            <person name="Pachon D.M.R."/>
            <person name="Bonatelli M.L."/>
            <person name="Correr F.H."/>
            <person name="Franceschini L.M."/>
            <person name="Leite T.F."/>
            <person name="Margarido G.R.A."/>
            <person name="Almeida C.A."/>
            <person name="Ferrarezi J.A."/>
            <person name="Labate C.A."/>
        </authorList>
    </citation>
    <scope>NUCLEOTIDE SEQUENCE</scope>
    <source>
        <strain evidence="1">MF-1</strain>
    </source>
</reference>
<dbReference type="EMBL" id="AVOT02009443">
    <property type="protein sequence ID" value="MBW0488112.1"/>
    <property type="molecule type" value="Genomic_DNA"/>
</dbReference>
<dbReference type="OrthoDB" id="2518342at2759"/>
<accession>A0A9Q3H218</accession>